<evidence type="ECO:0000313" key="1">
    <source>
        <dbReference type="EMBL" id="TWU22820.1"/>
    </source>
</evidence>
<proteinExistence type="predicted"/>
<dbReference type="AlphaFoldDB" id="A0A5C6CDZ3"/>
<comment type="caution">
    <text evidence="1">The sequence shown here is derived from an EMBL/GenBank/DDBJ whole genome shotgun (WGS) entry which is preliminary data.</text>
</comment>
<sequence>MIALQYDSRGMDRNHFNSGIKSAFSDWHDHAVDGDNCFLTINVSKPWELNIAIGIANSAPVRLLPAL</sequence>
<name>A0A5C6CDZ3_9BACT</name>
<gene>
    <name evidence="1" type="ORF">Pla144_42810</name>
</gene>
<dbReference type="EMBL" id="SJPS01000007">
    <property type="protein sequence ID" value="TWU22820.1"/>
    <property type="molecule type" value="Genomic_DNA"/>
</dbReference>
<accession>A0A5C6CDZ3</accession>
<organism evidence="1 2">
    <name type="scientific">Bythopirellula polymerisocia</name>
    <dbReference type="NCBI Taxonomy" id="2528003"/>
    <lineage>
        <taxon>Bacteria</taxon>
        <taxon>Pseudomonadati</taxon>
        <taxon>Planctomycetota</taxon>
        <taxon>Planctomycetia</taxon>
        <taxon>Pirellulales</taxon>
        <taxon>Lacipirellulaceae</taxon>
        <taxon>Bythopirellula</taxon>
    </lineage>
</organism>
<evidence type="ECO:0000313" key="2">
    <source>
        <dbReference type="Proteomes" id="UP000318437"/>
    </source>
</evidence>
<protein>
    <submittedName>
        <fullName evidence="1">Uncharacterized protein</fullName>
    </submittedName>
</protein>
<keyword evidence="2" id="KW-1185">Reference proteome</keyword>
<dbReference type="Proteomes" id="UP000318437">
    <property type="component" value="Unassembled WGS sequence"/>
</dbReference>
<reference evidence="1 2" key="1">
    <citation type="submission" date="2019-02" db="EMBL/GenBank/DDBJ databases">
        <title>Deep-cultivation of Planctomycetes and their phenomic and genomic characterization uncovers novel biology.</title>
        <authorList>
            <person name="Wiegand S."/>
            <person name="Jogler M."/>
            <person name="Boedeker C."/>
            <person name="Pinto D."/>
            <person name="Vollmers J."/>
            <person name="Rivas-Marin E."/>
            <person name="Kohn T."/>
            <person name="Peeters S.H."/>
            <person name="Heuer A."/>
            <person name="Rast P."/>
            <person name="Oberbeckmann S."/>
            <person name="Bunk B."/>
            <person name="Jeske O."/>
            <person name="Meyerdierks A."/>
            <person name="Storesund J.E."/>
            <person name="Kallscheuer N."/>
            <person name="Luecker S."/>
            <person name="Lage O.M."/>
            <person name="Pohl T."/>
            <person name="Merkel B.J."/>
            <person name="Hornburger P."/>
            <person name="Mueller R.-W."/>
            <person name="Bruemmer F."/>
            <person name="Labrenz M."/>
            <person name="Spormann A.M."/>
            <person name="Op Den Camp H."/>
            <person name="Overmann J."/>
            <person name="Amann R."/>
            <person name="Jetten M.S.M."/>
            <person name="Mascher T."/>
            <person name="Medema M.H."/>
            <person name="Devos D.P."/>
            <person name="Kaster A.-K."/>
            <person name="Ovreas L."/>
            <person name="Rohde M."/>
            <person name="Galperin M.Y."/>
            <person name="Jogler C."/>
        </authorList>
    </citation>
    <scope>NUCLEOTIDE SEQUENCE [LARGE SCALE GENOMIC DNA]</scope>
    <source>
        <strain evidence="1 2">Pla144</strain>
    </source>
</reference>